<evidence type="ECO:0000259" key="1">
    <source>
        <dbReference type="Pfam" id="PF13966"/>
    </source>
</evidence>
<dbReference type="AlphaFoldDB" id="A0A5J9W5M3"/>
<dbReference type="InterPro" id="IPR026960">
    <property type="entry name" value="RVT-Znf"/>
</dbReference>
<reference evidence="2 3" key="1">
    <citation type="journal article" date="2019" name="Sci. Rep.">
        <title>A high-quality genome of Eragrostis curvula grass provides insights into Poaceae evolution and supports new strategies to enhance forage quality.</title>
        <authorList>
            <person name="Carballo J."/>
            <person name="Santos B.A.C.M."/>
            <person name="Zappacosta D."/>
            <person name="Garbus I."/>
            <person name="Selva J.P."/>
            <person name="Gallo C.A."/>
            <person name="Diaz A."/>
            <person name="Albertini E."/>
            <person name="Caccamo M."/>
            <person name="Echenique V."/>
        </authorList>
    </citation>
    <scope>NUCLEOTIDE SEQUENCE [LARGE SCALE GENOMIC DNA]</scope>
    <source>
        <strain evidence="3">cv. Victoria</strain>
        <tissue evidence="2">Leaf</tissue>
    </source>
</reference>
<keyword evidence="3" id="KW-1185">Reference proteome</keyword>
<protein>
    <recommendedName>
        <fullName evidence="1">Reverse transcriptase zinc-binding domain-containing protein</fullName>
    </recommendedName>
</protein>
<comment type="caution">
    <text evidence="2">The sequence shown here is derived from an EMBL/GenBank/DDBJ whole genome shotgun (WGS) entry which is preliminary data.</text>
</comment>
<proteinExistence type="predicted"/>
<accession>A0A5J9W5M3</accession>
<name>A0A5J9W5M3_9POAL</name>
<feature type="non-terminal residue" evidence="2">
    <location>
        <position position="1"/>
    </location>
</feature>
<evidence type="ECO:0000313" key="2">
    <source>
        <dbReference type="EMBL" id="TVU43458.1"/>
    </source>
</evidence>
<feature type="domain" description="Reverse transcriptase zinc-binding" evidence="1">
    <location>
        <begin position="52"/>
        <end position="135"/>
    </location>
</feature>
<dbReference type="Gramene" id="TVU43458">
    <property type="protein sequence ID" value="TVU43458"/>
    <property type="gene ID" value="EJB05_09933"/>
</dbReference>
<evidence type="ECO:0000313" key="3">
    <source>
        <dbReference type="Proteomes" id="UP000324897"/>
    </source>
</evidence>
<dbReference type="Proteomes" id="UP000324897">
    <property type="component" value="Unassembled WGS sequence"/>
</dbReference>
<dbReference type="OrthoDB" id="691688at2759"/>
<organism evidence="2 3">
    <name type="scientific">Eragrostis curvula</name>
    <name type="common">weeping love grass</name>
    <dbReference type="NCBI Taxonomy" id="38414"/>
    <lineage>
        <taxon>Eukaryota</taxon>
        <taxon>Viridiplantae</taxon>
        <taxon>Streptophyta</taxon>
        <taxon>Embryophyta</taxon>
        <taxon>Tracheophyta</taxon>
        <taxon>Spermatophyta</taxon>
        <taxon>Magnoliopsida</taxon>
        <taxon>Liliopsida</taxon>
        <taxon>Poales</taxon>
        <taxon>Poaceae</taxon>
        <taxon>PACMAD clade</taxon>
        <taxon>Chloridoideae</taxon>
        <taxon>Eragrostideae</taxon>
        <taxon>Eragrostidinae</taxon>
        <taxon>Eragrostis</taxon>
    </lineage>
</organism>
<gene>
    <name evidence="2" type="ORF">EJB05_09933</name>
</gene>
<sequence>MAAPLRAAFAPRLSTVATEEYTKLTEMLAAIQLTNDPDVRRCPWEDKAHRLSSSKIYKSVVSNGEGCEYYKFIWENRAPSRVKFFGWLLVQNRIQTKENLLKKHCVDSDTCDICGAHIESSAHLIAGCTFSSSFWYRLGIALGEDDVSTLWQVQPPHGVPSLHFNAFILLCCWRIWKHRHDVVFRSLPLCYARLFTGCREDAELWSCRLPPDDRHVAHTWATMFHSCISAVNISNDM</sequence>
<dbReference type="Pfam" id="PF13966">
    <property type="entry name" value="zf-RVT"/>
    <property type="match status" value="1"/>
</dbReference>
<dbReference type="EMBL" id="RWGY01000005">
    <property type="protein sequence ID" value="TVU43458.1"/>
    <property type="molecule type" value="Genomic_DNA"/>
</dbReference>